<dbReference type="PANTHER" id="PTHR43825">
    <property type="entry name" value="PYRUVATE DEHYDROGENASE E1 COMPONENT"/>
    <property type="match status" value="1"/>
</dbReference>
<name>A0A839F738_9GAMM</name>
<dbReference type="CDD" id="cd02017">
    <property type="entry name" value="TPP_E1_EcPDC_like"/>
    <property type="match status" value="1"/>
</dbReference>
<dbReference type="Proteomes" id="UP000550401">
    <property type="component" value="Unassembled WGS sequence"/>
</dbReference>
<dbReference type="InterPro" id="IPR005474">
    <property type="entry name" value="Transketolase_N"/>
</dbReference>
<evidence type="ECO:0000259" key="13">
    <source>
        <dbReference type="Pfam" id="PF22613"/>
    </source>
</evidence>
<dbReference type="InterPro" id="IPR051157">
    <property type="entry name" value="PDH/Transketolase"/>
</dbReference>
<dbReference type="InterPro" id="IPR029061">
    <property type="entry name" value="THDP-binding"/>
</dbReference>
<dbReference type="EMBL" id="JACGXL010000007">
    <property type="protein sequence ID" value="MBA8889579.1"/>
    <property type="molecule type" value="Genomic_DNA"/>
</dbReference>
<dbReference type="GO" id="GO:0046872">
    <property type="term" value="F:metal ion binding"/>
    <property type="evidence" value="ECO:0007669"/>
    <property type="project" value="UniProtKB-KW"/>
</dbReference>
<protein>
    <recommendedName>
        <fullName evidence="4 9">Pyruvate dehydrogenase E1 component</fullName>
        <ecNumber evidence="3 9">1.2.4.1</ecNumber>
    </recommendedName>
</protein>
<evidence type="ECO:0000256" key="4">
    <source>
        <dbReference type="ARBA" id="ARBA00017172"/>
    </source>
</evidence>
<dbReference type="InterPro" id="IPR009014">
    <property type="entry name" value="Transketo_C/PFOR_II"/>
</dbReference>
<dbReference type="GO" id="GO:0004739">
    <property type="term" value="F:pyruvate dehydrogenase (acetyl-transferring) activity"/>
    <property type="evidence" value="ECO:0007669"/>
    <property type="project" value="UniProtKB-EC"/>
</dbReference>
<evidence type="ECO:0000259" key="12">
    <source>
        <dbReference type="Pfam" id="PF17831"/>
    </source>
</evidence>
<evidence type="ECO:0000256" key="8">
    <source>
        <dbReference type="ARBA" id="ARBA00051231"/>
    </source>
</evidence>
<dbReference type="SUPFAM" id="SSF52922">
    <property type="entry name" value="TK C-terminal domain-like"/>
    <property type="match status" value="1"/>
</dbReference>
<sequence>MNQLNDILDQDLDPRETREWTEALHGVIKADGTDRAHYLLERMVEETRRAGGHLPFAPTTEYINTIPPEREAHMSGDPNMEWRIRCLIRWNAMAMVVRANRKPGELGGHIASFASSATLYDVGFNHFWRAPSAEHPGDLVFHQGHSSPGIYARSFLEGRIGEEQLDLFRMEVEGRGRGLSSYPHPWLMPEYWQVPTVSMGLGPLQAIYQAHFMKYLEHRGLIAPSDRKVWCFIGDGESDEPETLGAISLAGRERLDNLIFVVNCNLQRLDGPVRGNGKIIQELEGVFRGAGWNVIKTIWGSYWDPLLARDTSGRLRQLMMETVDGEYQNCKAFGGKYTREHFFGKYPETAALVANLSDDDIWRLNRGGHDPHKVYAAYSEATGTKDMPSVILAKTVKGYGMGAAGESQNPTHQQKKLDDDAVRHFRDRFQIPIPDDKLKDVPYYHPGKDSPEVQYMLERRKALGGFLPQRRTKSSSIAVPELGAFEQITKGTGEREISTTMAFVRGMNLMLRDKALAPHVVPIVADEARTFGMEGMFRQIGIYAPFGQKYKPVDSDQLMYYREDQKGQVLQEGISEPGAMSAWMAAGTSYSISNVPMLPFYIYYSMFGFQRIGDLAWAAGDMRTRGFLVGGTAGRTTLNGEGLQHEDGHSHLLAGAIPNVRAYDPTFSYEVAVVLQDGARRMLQEQEDVYYYVTVMNENYVHPDMPAGVEADIVKGMYLFKDGGKPKKNEPRVQLLGSGTILREVIAAAELLEKDFGVASDIWSCPSFSELRKDGFDAERWNRLHPMDKKPRKAHVTACLESRAGPAVAATDYVREYADQVRAFMPQGKRYVVLGTDGFGRSDTRANLRAFFEVDRWWIAHAAIAALAADGQMNPEDVARAIKQYKLDPDKPNPLTV</sequence>
<dbReference type="Gene3D" id="3.40.50.970">
    <property type="match status" value="2"/>
</dbReference>
<feature type="binding site" evidence="10">
    <location>
        <position position="267"/>
    </location>
    <ligand>
        <name>Mg(2+)</name>
        <dbReference type="ChEBI" id="CHEBI:18420"/>
    </ligand>
</feature>
<dbReference type="InterPro" id="IPR035807">
    <property type="entry name" value="PDC_E1_N"/>
</dbReference>
<evidence type="ECO:0000256" key="10">
    <source>
        <dbReference type="PIRSR" id="PIRSR000156-1"/>
    </source>
</evidence>
<evidence type="ECO:0000256" key="2">
    <source>
        <dbReference type="ARBA" id="ARBA00003157"/>
    </source>
</evidence>
<evidence type="ECO:0000256" key="7">
    <source>
        <dbReference type="ARBA" id="ARBA00023317"/>
    </source>
</evidence>
<dbReference type="InterPro" id="IPR055152">
    <property type="entry name" value="Transketolase-like_C_2"/>
</dbReference>
<comment type="cofactor">
    <cofactor evidence="10">
        <name>Mg(2+)</name>
        <dbReference type="ChEBI" id="CHEBI:18420"/>
    </cofactor>
</comment>
<comment type="catalytic activity">
    <reaction evidence="8 9">
        <text>N(6)-[(R)-lipoyl]-L-lysyl-[protein] + pyruvate + H(+) = N(6)-[(R)-S(8)-acetyldihydrolipoyl]-L-lysyl-[protein] + CO2</text>
        <dbReference type="Rhea" id="RHEA:19189"/>
        <dbReference type="Rhea" id="RHEA-COMP:10474"/>
        <dbReference type="Rhea" id="RHEA-COMP:10478"/>
        <dbReference type="ChEBI" id="CHEBI:15361"/>
        <dbReference type="ChEBI" id="CHEBI:15378"/>
        <dbReference type="ChEBI" id="CHEBI:16526"/>
        <dbReference type="ChEBI" id="CHEBI:83099"/>
        <dbReference type="ChEBI" id="CHEBI:83111"/>
        <dbReference type="EC" id="1.2.4.1"/>
    </reaction>
</comment>
<keyword evidence="10" id="KW-0479">Metal-binding</keyword>
<accession>A0A839F738</accession>
<feature type="binding site" evidence="10">
    <location>
        <position position="265"/>
    </location>
    <ligand>
        <name>Mg(2+)</name>
        <dbReference type="ChEBI" id="CHEBI:18420"/>
    </ligand>
</feature>
<feature type="domain" description="Pyruvate dehydrogenase E1 component middle" evidence="12">
    <location>
        <begin position="484"/>
        <end position="703"/>
    </location>
</feature>
<dbReference type="EC" id="1.2.4.1" evidence="3 9"/>
<feature type="domain" description="Transketolase-like C-terminal" evidence="13">
    <location>
        <begin position="716"/>
        <end position="855"/>
    </location>
</feature>
<keyword evidence="7 9" id="KW-0670">Pyruvate</keyword>
<dbReference type="PANTHER" id="PTHR43825:SF3">
    <property type="entry name" value="PYRUVATE DEHYDROGENASE E1 COMPONENT"/>
    <property type="match status" value="1"/>
</dbReference>
<evidence type="ECO:0000256" key="1">
    <source>
        <dbReference type="ARBA" id="ARBA00001964"/>
    </source>
</evidence>
<evidence type="ECO:0000256" key="9">
    <source>
        <dbReference type="PIRNR" id="PIRNR000156"/>
    </source>
</evidence>
<reference evidence="14 15" key="1">
    <citation type="submission" date="2020-07" db="EMBL/GenBank/DDBJ databases">
        <title>Genomic Encyclopedia of Type Strains, Phase IV (KMG-V): Genome sequencing to study the core and pangenomes of soil and plant-associated prokaryotes.</title>
        <authorList>
            <person name="Whitman W."/>
        </authorList>
    </citation>
    <scope>NUCLEOTIDE SEQUENCE [LARGE SCALE GENOMIC DNA]</scope>
    <source>
        <strain evidence="14 15">RH2WT43</strain>
    </source>
</reference>
<comment type="caution">
    <text evidence="14">The sequence shown here is derived from an EMBL/GenBank/DDBJ whole genome shotgun (WGS) entry which is preliminary data.</text>
</comment>
<keyword evidence="15" id="KW-1185">Reference proteome</keyword>
<dbReference type="Gene3D" id="3.40.50.920">
    <property type="match status" value="1"/>
</dbReference>
<organism evidence="14 15">
    <name type="scientific">Dokdonella fugitiva</name>
    <dbReference type="NCBI Taxonomy" id="328517"/>
    <lineage>
        <taxon>Bacteria</taxon>
        <taxon>Pseudomonadati</taxon>
        <taxon>Pseudomonadota</taxon>
        <taxon>Gammaproteobacteria</taxon>
        <taxon>Lysobacterales</taxon>
        <taxon>Rhodanobacteraceae</taxon>
        <taxon>Dokdonella</taxon>
    </lineage>
</organism>
<evidence type="ECO:0000313" key="15">
    <source>
        <dbReference type="Proteomes" id="UP000550401"/>
    </source>
</evidence>
<dbReference type="FunFam" id="3.40.50.970:FF:000011">
    <property type="entry name" value="Pyruvate dehydrogenase E1 component"/>
    <property type="match status" value="1"/>
</dbReference>
<dbReference type="PIRSF" id="PIRSF000156">
    <property type="entry name" value="Pyruvate_dh_E1"/>
    <property type="match status" value="1"/>
</dbReference>
<evidence type="ECO:0000256" key="3">
    <source>
        <dbReference type="ARBA" id="ARBA00012281"/>
    </source>
</evidence>
<dbReference type="Pfam" id="PF22613">
    <property type="entry name" value="Transketolase_C_1"/>
    <property type="match status" value="1"/>
</dbReference>
<dbReference type="NCBIfam" id="TIGR00759">
    <property type="entry name" value="aceE"/>
    <property type="match status" value="1"/>
</dbReference>
<feature type="binding site" evidence="10">
    <location>
        <position position="235"/>
    </location>
    <ligand>
        <name>Mg(2+)</name>
        <dbReference type="ChEBI" id="CHEBI:18420"/>
    </ligand>
</feature>
<keyword evidence="6 9" id="KW-0786">Thiamine pyrophosphate</keyword>
<dbReference type="Pfam" id="PF00456">
    <property type="entry name" value="Transketolase_N"/>
    <property type="match status" value="1"/>
</dbReference>
<dbReference type="Pfam" id="PF17831">
    <property type="entry name" value="PDH_E1_M"/>
    <property type="match status" value="1"/>
</dbReference>
<feature type="domain" description="Transketolase N-terminal" evidence="11">
    <location>
        <begin position="137"/>
        <end position="297"/>
    </location>
</feature>
<comment type="cofactor">
    <cofactor evidence="1 9">
        <name>thiamine diphosphate</name>
        <dbReference type="ChEBI" id="CHEBI:58937"/>
    </cofactor>
</comment>
<dbReference type="RefSeq" id="WP_182532620.1">
    <property type="nucleotide sequence ID" value="NZ_JACGXL010000007.1"/>
</dbReference>
<keyword evidence="10" id="KW-0460">Magnesium</keyword>
<dbReference type="AlphaFoldDB" id="A0A839F738"/>
<dbReference type="SUPFAM" id="SSF52518">
    <property type="entry name" value="Thiamin diphosphate-binding fold (THDP-binding)"/>
    <property type="match status" value="2"/>
</dbReference>
<gene>
    <name evidence="14" type="ORF">FHW12_003825</name>
</gene>
<evidence type="ECO:0000256" key="6">
    <source>
        <dbReference type="ARBA" id="ARBA00023052"/>
    </source>
</evidence>
<comment type="function">
    <text evidence="2 9">Component of the pyruvate dehydrogenase (PDH) complex, that catalyzes the overall conversion of pyruvate to acetyl-CoA and CO(2).</text>
</comment>
<evidence type="ECO:0000256" key="5">
    <source>
        <dbReference type="ARBA" id="ARBA00023002"/>
    </source>
</evidence>
<dbReference type="InterPro" id="IPR004660">
    <property type="entry name" value="PDH_E1"/>
</dbReference>
<evidence type="ECO:0000259" key="11">
    <source>
        <dbReference type="Pfam" id="PF00456"/>
    </source>
</evidence>
<dbReference type="InterPro" id="IPR041621">
    <property type="entry name" value="PDH_E1_M"/>
</dbReference>
<keyword evidence="5 9" id="KW-0560">Oxidoreductase</keyword>
<evidence type="ECO:0000313" key="14">
    <source>
        <dbReference type="EMBL" id="MBA8889579.1"/>
    </source>
</evidence>
<proteinExistence type="predicted"/>